<dbReference type="InterPro" id="IPR011944">
    <property type="entry name" value="Steroid_delta5-4_isomerase"/>
</dbReference>
<protein>
    <submittedName>
        <fullName evidence="2">SgcJ/EcaC family oxidoreductase</fullName>
    </submittedName>
</protein>
<dbReference type="InterPro" id="IPR032710">
    <property type="entry name" value="NTF2-like_dom_sf"/>
</dbReference>
<dbReference type="EMBL" id="SFCC01000013">
    <property type="protein sequence ID" value="RZQ61079.1"/>
    <property type="molecule type" value="Genomic_DNA"/>
</dbReference>
<dbReference type="SUPFAM" id="SSF54427">
    <property type="entry name" value="NTF2-like"/>
    <property type="match status" value="1"/>
</dbReference>
<comment type="caution">
    <text evidence="2">The sequence shown here is derived from an EMBL/GenBank/DDBJ whole genome shotgun (WGS) entry which is preliminary data.</text>
</comment>
<dbReference type="Gene3D" id="3.10.450.50">
    <property type="match status" value="1"/>
</dbReference>
<feature type="domain" description="DUF4440" evidence="1">
    <location>
        <begin position="23"/>
        <end position="128"/>
    </location>
</feature>
<evidence type="ECO:0000313" key="2">
    <source>
        <dbReference type="EMBL" id="RZQ61079.1"/>
    </source>
</evidence>
<accession>A0A4Q7J2F2</accession>
<dbReference type="Proteomes" id="UP000292003">
    <property type="component" value="Unassembled WGS sequence"/>
</dbReference>
<reference evidence="2 3" key="1">
    <citation type="submission" date="2019-02" db="EMBL/GenBank/DDBJ databases">
        <title>Draft genome sequence of Amycolatopsis sp. 8-3EHSu isolated from roots of Suaeda maritima.</title>
        <authorList>
            <person name="Duangmal K."/>
            <person name="Chantavorakit T."/>
        </authorList>
    </citation>
    <scope>NUCLEOTIDE SEQUENCE [LARGE SCALE GENOMIC DNA]</scope>
    <source>
        <strain evidence="2 3">8-3EHSu</strain>
    </source>
</reference>
<proteinExistence type="predicted"/>
<dbReference type="InterPro" id="IPR027843">
    <property type="entry name" value="DUF4440"/>
</dbReference>
<sequence length="138" mass="14654">MTAVTQAGPTEADQAAVAAVPGRIVAAWAAHDADAFAEVFTEDGTMILPGVYRTGRDEIRSYMADGFAGQYQGTQVTGQPIGLRFLTPDSVVLITQGGVLGPGETEVSGDQAIRAMWIVVRQDGQWRLAAYQNTPRDA</sequence>
<evidence type="ECO:0000313" key="3">
    <source>
        <dbReference type="Proteomes" id="UP000292003"/>
    </source>
</evidence>
<dbReference type="AlphaFoldDB" id="A0A4Q7J2F2"/>
<evidence type="ECO:0000259" key="1">
    <source>
        <dbReference type="Pfam" id="PF14534"/>
    </source>
</evidence>
<dbReference type="NCBIfam" id="TIGR02246">
    <property type="entry name" value="SgcJ/EcaC family oxidoreductase"/>
    <property type="match status" value="1"/>
</dbReference>
<dbReference type="RefSeq" id="WP_130477893.1">
    <property type="nucleotide sequence ID" value="NZ_SFCC01000013.1"/>
</dbReference>
<name>A0A4Q7J2F2_9PSEU</name>
<gene>
    <name evidence="2" type="ORF">EWH70_24635</name>
</gene>
<organism evidence="2 3">
    <name type="scientific">Amycolatopsis suaedae</name>
    <dbReference type="NCBI Taxonomy" id="2510978"/>
    <lineage>
        <taxon>Bacteria</taxon>
        <taxon>Bacillati</taxon>
        <taxon>Actinomycetota</taxon>
        <taxon>Actinomycetes</taxon>
        <taxon>Pseudonocardiales</taxon>
        <taxon>Pseudonocardiaceae</taxon>
        <taxon>Amycolatopsis</taxon>
    </lineage>
</organism>
<keyword evidence="3" id="KW-1185">Reference proteome</keyword>
<dbReference type="OrthoDB" id="582586at2"/>
<dbReference type="Pfam" id="PF14534">
    <property type="entry name" value="DUF4440"/>
    <property type="match status" value="1"/>
</dbReference>